<dbReference type="InterPro" id="IPR001155">
    <property type="entry name" value="OxRdtase_FMN_N"/>
</dbReference>
<name>A0ABV8SKJ6_9GAMM</name>
<dbReference type="Proteomes" id="UP001595904">
    <property type="component" value="Unassembled WGS sequence"/>
</dbReference>
<organism evidence="2 3">
    <name type="scientific">Steroidobacter flavus</name>
    <dbReference type="NCBI Taxonomy" id="1842136"/>
    <lineage>
        <taxon>Bacteria</taxon>
        <taxon>Pseudomonadati</taxon>
        <taxon>Pseudomonadota</taxon>
        <taxon>Gammaproteobacteria</taxon>
        <taxon>Steroidobacterales</taxon>
        <taxon>Steroidobacteraceae</taxon>
        <taxon>Steroidobacter</taxon>
    </lineage>
</organism>
<evidence type="ECO:0000313" key="2">
    <source>
        <dbReference type="EMBL" id="MFC4308113.1"/>
    </source>
</evidence>
<gene>
    <name evidence="2" type="ORF">ACFPN2_03375</name>
</gene>
<dbReference type="CDD" id="cd02933">
    <property type="entry name" value="OYE_like_FMN"/>
    <property type="match status" value="1"/>
</dbReference>
<dbReference type="Pfam" id="PF00724">
    <property type="entry name" value="Oxidored_FMN"/>
    <property type="match status" value="1"/>
</dbReference>
<sequence>MTNSLFTPVQLGQIHLKNRVVMSPMTRSRAIGNVPNELMATYYRQRSGAGLIITEGTSPSPNGLGYARIPGLFNEAQVAGWKTVTDAVHSAGGKIFVQLMHTGRVSHALNLPKNARVIGPSAIVTPGEMWTDQSGQQPFPTPEVMSEKDIADTIAEFATASKLAIQAGFDGVELHGANGYLLEQFLNVASNQRTDRWGGSVENRIRFVEAVAKASAEAIGADRVGIRLSPYGVFNGSTPDAQTDDVYLQLIDRLNALGLLYIHIVDHSSMGAPPVSPELKAKLRAAFKGTYILSGGYDAVRATADLNEQRGDLVAFGRPFISNPNLVQKLKASASLQAPDANTFYTSDEKGYTDYAA</sequence>
<proteinExistence type="predicted"/>
<dbReference type="SUPFAM" id="SSF51395">
    <property type="entry name" value="FMN-linked oxidoreductases"/>
    <property type="match status" value="1"/>
</dbReference>
<comment type="caution">
    <text evidence="2">The sequence shown here is derived from an EMBL/GenBank/DDBJ whole genome shotgun (WGS) entry which is preliminary data.</text>
</comment>
<reference evidence="3" key="1">
    <citation type="journal article" date="2019" name="Int. J. Syst. Evol. Microbiol.">
        <title>The Global Catalogue of Microorganisms (GCM) 10K type strain sequencing project: providing services to taxonomists for standard genome sequencing and annotation.</title>
        <authorList>
            <consortium name="The Broad Institute Genomics Platform"/>
            <consortium name="The Broad Institute Genome Sequencing Center for Infectious Disease"/>
            <person name="Wu L."/>
            <person name="Ma J."/>
        </authorList>
    </citation>
    <scope>NUCLEOTIDE SEQUENCE [LARGE SCALE GENOMIC DNA]</scope>
    <source>
        <strain evidence="3">CGMCC 1.10759</strain>
    </source>
</reference>
<dbReference type="RefSeq" id="WP_380594962.1">
    <property type="nucleotide sequence ID" value="NZ_JBHSDU010000001.1"/>
</dbReference>
<accession>A0ABV8SKJ6</accession>
<dbReference type="Gene3D" id="3.20.20.70">
    <property type="entry name" value="Aldolase class I"/>
    <property type="match status" value="1"/>
</dbReference>
<dbReference type="PANTHER" id="PTHR22893:SF91">
    <property type="entry name" value="NADPH DEHYDROGENASE 2-RELATED"/>
    <property type="match status" value="1"/>
</dbReference>
<evidence type="ECO:0000259" key="1">
    <source>
        <dbReference type="Pfam" id="PF00724"/>
    </source>
</evidence>
<evidence type="ECO:0000313" key="3">
    <source>
        <dbReference type="Proteomes" id="UP001595904"/>
    </source>
</evidence>
<protein>
    <submittedName>
        <fullName evidence="2">Alkene reductase</fullName>
    </submittedName>
</protein>
<keyword evidence="3" id="KW-1185">Reference proteome</keyword>
<dbReference type="InterPro" id="IPR045247">
    <property type="entry name" value="Oye-like"/>
</dbReference>
<dbReference type="PANTHER" id="PTHR22893">
    <property type="entry name" value="NADH OXIDOREDUCTASE-RELATED"/>
    <property type="match status" value="1"/>
</dbReference>
<feature type="domain" description="NADH:flavin oxidoreductase/NADH oxidase N-terminal" evidence="1">
    <location>
        <begin position="4"/>
        <end position="333"/>
    </location>
</feature>
<dbReference type="InterPro" id="IPR013785">
    <property type="entry name" value="Aldolase_TIM"/>
</dbReference>
<dbReference type="EMBL" id="JBHSDU010000001">
    <property type="protein sequence ID" value="MFC4308113.1"/>
    <property type="molecule type" value="Genomic_DNA"/>
</dbReference>